<dbReference type="InterPro" id="IPR012340">
    <property type="entry name" value="NA-bd_OB-fold"/>
</dbReference>
<organism evidence="13">
    <name type="scientific">Anisakis simplex</name>
    <name type="common">Herring worm</name>
    <dbReference type="NCBI Taxonomy" id="6269"/>
    <lineage>
        <taxon>Eukaryota</taxon>
        <taxon>Metazoa</taxon>
        <taxon>Ecdysozoa</taxon>
        <taxon>Nematoda</taxon>
        <taxon>Chromadorea</taxon>
        <taxon>Rhabditida</taxon>
        <taxon>Spirurina</taxon>
        <taxon>Ascaridomorpha</taxon>
        <taxon>Ascaridoidea</taxon>
        <taxon>Anisakidae</taxon>
        <taxon>Anisakis</taxon>
        <taxon>Anisakis simplex complex</taxon>
    </lineage>
</organism>
<dbReference type="SMART" id="SM00955">
    <property type="entry name" value="RNB"/>
    <property type="match status" value="1"/>
</dbReference>
<dbReference type="GO" id="GO:0000932">
    <property type="term" value="C:P-body"/>
    <property type="evidence" value="ECO:0007669"/>
    <property type="project" value="TreeGrafter"/>
</dbReference>
<evidence type="ECO:0000256" key="5">
    <source>
        <dbReference type="ARBA" id="ARBA00022801"/>
    </source>
</evidence>
<evidence type="ECO:0000256" key="9">
    <source>
        <dbReference type="SAM" id="SignalP"/>
    </source>
</evidence>
<comment type="subcellular location">
    <subcellularLocation>
        <location evidence="1">Cytoplasm</location>
    </subcellularLocation>
</comment>
<dbReference type="InterPro" id="IPR001900">
    <property type="entry name" value="RNase_II/R"/>
</dbReference>
<evidence type="ECO:0000256" key="3">
    <source>
        <dbReference type="ARBA" id="ARBA00022722"/>
    </source>
</evidence>
<evidence type="ECO:0000256" key="1">
    <source>
        <dbReference type="ARBA" id="ARBA00004496"/>
    </source>
</evidence>
<feature type="chain" id="PRO_5043121200" evidence="9">
    <location>
        <begin position="17"/>
        <end position="563"/>
    </location>
</feature>
<keyword evidence="7" id="KW-0460">Magnesium</keyword>
<keyword evidence="2" id="KW-0963">Cytoplasm</keyword>
<reference evidence="11 12" key="2">
    <citation type="submission" date="2018-11" db="EMBL/GenBank/DDBJ databases">
        <authorList>
            <consortium name="Pathogen Informatics"/>
        </authorList>
    </citation>
    <scope>NUCLEOTIDE SEQUENCE [LARGE SCALE GENOMIC DNA]</scope>
</reference>
<evidence type="ECO:0000313" key="11">
    <source>
        <dbReference type="EMBL" id="VDK53630.1"/>
    </source>
</evidence>
<dbReference type="Pfam" id="PF17849">
    <property type="entry name" value="OB_Dis3"/>
    <property type="match status" value="1"/>
</dbReference>
<proteinExistence type="predicted"/>
<gene>
    <name evidence="11" type="ORF">ASIM_LOCUS14897</name>
</gene>
<evidence type="ECO:0000256" key="2">
    <source>
        <dbReference type="ARBA" id="ARBA00022490"/>
    </source>
</evidence>
<dbReference type="InterPro" id="IPR050180">
    <property type="entry name" value="RNR_Ribonuclease"/>
</dbReference>
<dbReference type="SUPFAM" id="SSF50249">
    <property type="entry name" value="Nucleic acid-binding proteins"/>
    <property type="match status" value="1"/>
</dbReference>
<dbReference type="GO" id="GO:0000175">
    <property type="term" value="F:3'-5'-RNA exonuclease activity"/>
    <property type="evidence" value="ECO:0007669"/>
    <property type="project" value="TreeGrafter"/>
</dbReference>
<keyword evidence="5" id="KW-0378">Hydrolase</keyword>
<dbReference type="Pfam" id="PF00773">
    <property type="entry name" value="RNB"/>
    <property type="match status" value="1"/>
</dbReference>
<protein>
    <submittedName>
        <fullName evidence="13">DIS3-like exonuclease 2 (inferred by orthology to a C. elegans protein)</fullName>
    </submittedName>
</protein>
<dbReference type="InterPro" id="IPR041505">
    <property type="entry name" value="Dis3_CSD2"/>
</dbReference>
<dbReference type="GO" id="GO:0008266">
    <property type="term" value="F:poly(U) RNA binding"/>
    <property type="evidence" value="ECO:0007669"/>
    <property type="project" value="UniProtKB-ARBA"/>
</dbReference>
<evidence type="ECO:0000256" key="7">
    <source>
        <dbReference type="ARBA" id="ARBA00022842"/>
    </source>
</evidence>
<sequence length="563" mass="62995">MCIIRFWCLFSGVSQSQISACGGASISSSITGMQLTRRNNTPGGATSNASSAQRRLNYRILSDMPDEDWGIPDVCLQKTAEVVFIMEQKNSRKAVGMLKVMADGNRNWALFSPGDSRMPRMMIPADQMPAGFFERPLDFSKFIFAAHMVEWQATAQFARGKLYKSLGLAGDIEAETEGLLLANDIDTREFSASSLSSLPISDGVQWSIDEKEFKYRRDFRNETVFTIDPLSARDLDDALHLKPIDDCDGAGNPGWEVGVHIADVSHFVQAGTELDHWAASRATSVYLVHKVIPMLPRILCEELCSLNPGVDRLTFSVVFKMNYQAEVFDQWFGRSIIRSCCKLAYEHAQDMIEHEDKEFAKEELPEIYDNKSAAEIQQIVVRLNKLAQLLRKNRSDHGSLQLDQPKLCFRLDETSGLPIAVSIHEQKDANKLVEEFMLLANMAVARKIEKEFPKIALLRRHPPPKAKVISLNALLNYLIFRLKMAREHRFVEGTNPTLTLYWDSHIEGSNAVIEQTISICTIVDIVLSALPEPTKYQATIKAPASGIDTGSSLSEAITVSDRS</sequence>
<keyword evidence="4" id="KW-0479">Metal-binding</keyword>
<keyword evidence="9" id="KW-0732">Signal</keyword>
<accession>A0A0M3K3E9</accession>
<dbReference type="FunFam" id="2.40.50.700:FF:000003">
    <property type="entry name" value="DIS3-like exonuclease 2"/>
    <property type="match status" value="1"/>
</dbReference>
<dbReference type="Gene3D" id="2.40.50.140">
    <property type="entry name" value="Nucleic acid-binding proteins"/>
    <property type="match status" value="1"/>
</dbReference>
<name>A0A0M3K3E9_ANISI</name>
<evidence type="ECO:0000313" key="12">
    <source>
        <dbReference type="Proteomes" id="UP000267096"/>
    </source>
</evidence>
<feature type="signal peptide" evidence="9">
    <location>
        <begin position="1"/>
        <end position="16"/>
    </location>
</feature>
<dbReference type="Proteomes" id="UP000267096">
    <property type="component" value="Unassembled WGS sequence"/>
</dbReference>
<dbReference type="AlphaFoldDB" id="A0A0M3K3E9"/>
<dbReference type="PANTHER" id="PTHR23355:SF9">
    <property type="entry name" value="DIS3-LIKE EXONUCLEASE 2"/>
    <property type="match status" value="1"/>
</dbReference>
<dbReference type="WBParaSite" id="ASIM_0001548801-mRNA-1">
    <property type="protein sequence ID" value="ASIM_0001548801-mRNA-1"/>
    <property type="gene ID" value="ASIM_0001548801"/>
</dbReference>
<dbReference type="PANTHER" id="PTHR23355">
    <property type="entry name" value="RIBONUCLEASE"/>
    <property type="match status" value="1"/>
</dbReference>
<evidence type="ECO:0000256" key="8">
    <source>
        <dbReference type="ARBA" id="ARBA00022884"/>
    </source>
</evidence>
<keyword evidence="8" id="KW-0694">RNA-binding</keyword>
<feature type="domain" description="RNB" evidence="10">
    <location>
        <begin position="216"/>
        <end position="519"/>
    </location>
</feature>
<evidence type="ECO:0000259" key="10">
    <source>
        <dbReference type="SMART" id="SM00955"/>
    </source>
</evidence>
<dbReference type="OrthoDB" id="372421at2759"/>
<keyword evidence="3" id="KW-0540">Nuclease</keyword>
<reference evidence="13" key="1">
    <citation type="submission" date="2017-02" db="UniProtKB">
        <authorList>
            <consortium name="WormBaseParasite"/>
        </authorList>
    </citation>
    <scope>IDENTIFICATION</scope>
</reference>
<dbReference type="Gene3D" id="2.40.50.700">
    <property type="match status" value="1"/>
</dbReference>
<dbReference type="GO" id="GO:0010587">
    <property type="term" value="P:miRNA catabolic process"/>
    <property type="evidence" value="ECO:0007669"/>
    <property type="project" value="TreeGrafter"/>
</dbReference>
<keyword evidence="12" id="KW-1185">Reference proteome</keyword>
<keyword evidence="6" id="KW-0269">Exonuclease</keyword>
<dbReference type="GO" id="GO:0006402">
    <property type="term" value="P:mRNA catabolic process"/>
    <property type="evidence" value="ECO:0007669"/>
    <property type="project" value="TreeGrafter"/>
</dbReference>
<evidence type="ECO:0000256" key="6">
    <source>
        <dbReference type="ARBA" id="ARBA00022839"/>
    </source>
</evidence>
<evidence type="ECO:0000313" key="13">
    <source>
        <dbReference type="WBParaSite" id="ASIM_0001548801-mRNA-1"/>
    </source>
</evidence>
<dbReference type="EMBL" id="UYRR01031988">
    <property type="protein sequence ID" value="VDK53630.1"/>
    <property type="molecule type" value="Genomic_DNA"/>
</dbReference>
<dbReference type="GO" id="GO:0046872">
    <property type="term" value="F:metal ion binding"/>
    <property type="evidence" value="ECO:0007669"/>
    <property type="project" value="UniProtKB-KW"/>
</dbReference>
<evidence type="ECO:0000256" key="4">
    <source>
        <dbReference type="ARBA" id="ARBA00022723"/>
    </source>
</evidence>